<evidence type="ECO:0000256" key="1">
    <source>
        <dbReference type="ARBA" id="ARBA00004496"/>
    </source>
</evidence>
<dbReference type="GO" id="GO:0005737">
    <property type="term" value="C:cytoplasm"/>
    <property type="evidence" value="ECO:0007669"/>
    <property type="project" value="UniProtKB-SubCell"/>
</dbReference>
<feature type="domain" description="SH3" evidence="7">
    <location>
        <begin position="476"/>
        <end position="535"/>
    </location>
</feature>
<dbReference type="InterPro" id="IPR035899">
    <property type="entry name" value="DBL_dom_sf"/>
</dbReference>
<dbReference type="SMART" id="SM00325">
    <property type="entry name" value="RhoGEF"/>
    <property type="match status" value="1"/>
</dbReference>
<dbReference type="Gene3D" id="2.30.30.40">
    <property type="entry name" value="SH3 Domains"/>
    <property type="match status" value="1"/>
</dbReference>
<proteinExistence type="predicted"/>
<keyword evidence="2 5" id="KW-0728">SH3 domain</keyword>
<feature type="domain" description="DH" evidence="8">
    <location>
        <begin position="565"/>
        <end position="738"/>
    </location>
</feature>
<comment type="subcellular location">
    <subcellularLocation>
        <location evidence="1">Cytoplasm</location>
    </subcellularLocation>
</comment>
<dbReference type="PROSITE" id="PS50010">
    <property type="entry name" value="DH_2"/>
    <property type="match status" value="1"/>
</dbReference>
<feature type="region of interest" description="Disordered" evidence="6">
    <location>
        <begin position="429"/>
        <end position="469"/>
    </location>
</feature>
<evidence type="ECO:0000256" key="3">
    <source>
        <dbReference type="ARBA" id="ARBA00022490"/>
    </source>
</evidence>
<dbReference type="Gene3D" id="1.20.900.10">
    <property type="entry name" value="Dbl homology (DH) domain"/>
    <property type="match status" value="1"/>
</dbReference>
<dbReference type="OrthoDB" id="660555at2759"/>
<dbReference type="AlphaFoldDB" id="A0A9W9Y8R3"/>
<evidence type="ECO:0000256" key="6">
    <source>
        <dbReference type="SAM" id="MobiDB-lite"/>
    </source>
</evidence>
<dbReference type="GO" id="GO:0005085">
    <property type="term" value="F:guanyl-nucleotide exchange factor activity"/>
    <property type="evidence" value="ECO:0007669"/>
    <property type="project" value="UniProtKB-KW"/>
</dbReference>
<evidence type="ECO:0000313" key="10">
    <source>
        <dbReference type="Proteomes" id="UP001163046"/>
    </source>
</evidence>
<dbReference type="Pfam" id="PF00018">
    <property type="entry name" value="SH3_1"/>
    <property type="match status" value="1"/>
</dbReference>
<dbReference type="InterPro" id="IPR001452">
    <property type="entry name" value="SH3_domain"/>
</dbReference>
<dbReference type="PROSITE" id="PS50002">
    <property type="entry name" value="SH3"/>
    <property type="match status" value="1"/>
</dbReference>
<keyword evidence="4" id="KW-0344">Guanine-nucleotide releasing factor</keyword>
<organism evidence="9 10">
    <name type="scientific">Desmophyllum pertusum</name>
    <dbReference type="NCBI Taxonomy" id="174260"/>
    <lineage>
        <taxon>Eukaryota</taxon>
        <taxon>Metazoa</taxon>
        <taxon>Cnidaria</taxon>
        <taxon>Anthozoa</taxon>
        <taxon>Hexacorallia</taxon>
        <taxon>Scleractinia</taxon>
        <taxon>Caryophylliina</taxon>
        <taxon>Caryophylliidae</taxon>
        <taxon>Desmophyllum</taxon>
    </lineage>
</organism>
<dbReference type="SUPFAM" id="SSF50044">
    <property type="entry name" value="SH3-domain"/>
    <property type="match status" value="1"/>
</dbReference>
<keyword evidence="10" id="KW-1185">Reference proteome</keyword>
<dbReference type="Proteomes" id="UP001163046">
    <property type="component" value="Unassembled WGS sequence"/>
</dbReference>
<name>A0A9W9Y8R3_9CNID</name>
<feature type="region of interest" description="Disordered" evidence="6">
    <location>
        <begin position="210"/>
        <end position="299"/>
    </location>
</feature>
<dbReference type="SMART" id="SM00326">
    <property type="entry name" value="SH3"/>
    <property type="match status" value="1"/>
</dbReference>
<evidence type="ECO:0000313" key="9">
    <source>
        <dbReference type="EMBL" id="KAJ7324048.1"/>
    </source>
</evidence>
<feature type="non-terminal residue" evidence="9">
    <location>
        <position position="1"/>
    </location>
</feature>
<dbReference type="SUPFAM" id="SSF48065">
    <property type="entry name" value="DBL homology domain (DH-domain)"/>
    <property type="match status" value="1"/>
</dbReference>
<dbReference type="InterPro" id="IPR000219">
    <property type="entry name" value="DH_dom"/>
</dbReference>
<feature type="compositionally biased region" description="Polar residues" evidence="6">
    <location>
        <begin position="267"/>
        <end position="297"/>
    </location>
</feature>
<evidence type="ECO:0000256" key="4">
    <source>
        <dbReference type="ARBA" id="ARBA00022658"/>
    </source>
</evidence>
<keyword evidence="3" id="KW-0963">Cytoplasm</keyword>
<dbReference type="PANTHER" id="PTHR47544">
    <property type="entry name" value="RHO GUANINE NUCLEOTIDE EXCHANGE FACTOR 4"/>
    <property type="match status" value="1"/>
</dbReference>
<dbReference type="InterPro" id="IPR036028">
    <property type="entry name" value="SH3-like_dom_sf"/>
</dbReference>
<accession>A0A9W9Y8R3</accession>
<sequence>MIDTFQSNNYAQDFSDVKSTIGEISGGNQPIEHGIAEEKLTCENTQPFIPNDKVNKEEEVCEENFCSSNFGQTEDNGSSQQGDCLFCGKTRRHLTADGELMRCQPSDPSRKINAGAISEQKLRDHISAELITCGLREICNGGHGLARNINRVNSLPNSPVESLLHVANSTNMHSSFPDIRKLHAHHLSPKLSDSSDSLSCCSLHVEDSFENENNSSFDSNGKKKRPSLSIDLSKCRKHGGLMRTHLGPEYQEERQRSRSARIPYRSPVQQVLKTENRSVSCSQLDKNGNNSPTSTSPPYVRPRIQSLEELPPCTAEVILRKKKSIIRKTRMKHTASLSFVDNVFNNVFDKGKRHSYGGYDDITFLQLPHLLQRSHSTESQLDSCNSSIQSLNSSSSFTENELGSTFSVMSELSIPGAFDQSLGRSRSVPGYLGVAGSPQTSPIPEERASVSDMEWPSKSDVNSDDDDDDVDGEMDVPEAFAEALWDHVTMDPEELSFQAGDIITVLTMTSVEWWFGQVGDRIGWFPAPFVRVRVSQTLAADETKLGPPVRTRKGTNEGFLSDTVVRSRVVLEILNTERDYVKHLEDVVEGYLKQARKRTDMFSEDQITKIFSNIEQLYEFHQEILRQLEECFVEEDPCASEIGAVFLNNPLVVREVNRFLWPFFSSVARYSKKASTFTRSTATNHPHAMAELKTLCESNKYKQFFEACRLLQDMISISLDGFLLTPVQKICKYPLQLA</sequence>
<evidence type="ECO:0000256" key="5">
    <source>
        <dbReference type="PROSITE-ProRule" id="PRU00192"/>
    </source>
</evidence>
<evidence type="ECO:0000256" key="2">
    <source>
        <dbReference type="ARBA" id="ARBA00022443"/>
    </source>
</evidence>
<dbReference type="CDD" id="cd11828">
    <property type="entry name" value="SH3_ARHGEF9_like"/>
    <property type="match status" value="1"/>
</dbReference>
<dbReference type="CDD" id="cd00160">
    <property type="entry name" value="RhoGEF"/>
    <property type="match status" value="1"/>
</dbReference>
<reference evidence="9" key="1">
    <citation type="submission" date="2023-01" db="EMBL/GenBank/DDBJ databases">
        <title>Genome assembly of the deep-sea coral Lophelia pertusa.</title>
        <authorList>
            <person name="Herrera S."/>
            <person name="Cordes E."/>
        </authorList>
    </citation>
    <scope>NUCLEOTIDE SEQUENCE</scope>
    <source>
        <strain evidence="9">USNM1676648</strain>
        <tissue evidence="9">Polyp</tissue>
    </source>
</reference>
<evidence type="ECO:0000259" key="8">
    <source>
        <dbReference type="PROSITE" id="PS50010"/>
    </source>
</evidence>
<protein>
    <submittedName>
        <fullName evidence="9">Rho guanine nucleotide exchange factor 4</fullName>
    </submittedName>
</protein>
<evidence type="ECO:0000259" key="7">
    <source>
        <dbReference type="PROSITE" id="PS50002"/>
    </source>
</evidence>
<dbReference type="PANTHER" id="PTHR47544:SF3">
    <property type="entry name" value="RHO GUANINE NUCLEOTIDE EXCHANGE FACTOR 4 ISOFORM X1"/>
    <property type="match status" value="1"/>
</dbReference>
<comment type="caution">
    <text evidence="9">The sequence shown here is derived from an EMBL/GenBank/DDBJ whole genome shotgun (WGS) entry which is preliminary data.</text>
</comment>
<dbReference type="Pfam" id="PF00621">
    <property type="entry name" value="RhoGEF"/>
    <property type="match status" value="1"/>
</dbReference>
<gene>
    <name evidence="9" type="primary">ARHGEF4_1</name>
    <name evidence="9" type="ORF">OS493_030221</name>
</gene>
<dbReference type="EMBL" id="MU827809">
    <property type="protein sequence ID" value="KAJ7324048.1"/>
    <property type="molecule type" value="Genomic_DNA"/>
</dbReference>